<dbReference type="Pfam" id="PF13344">
    <property type="entry name" value="Hydrolase_6"/>
    <property type="match status" value="1"/>
</dbReference>
<dbReference type="SUPFAM" id="SSF56784">
    <property type="entry name" value="HAD-like"/>
    <property type="match status" value="1"/>
</dbReference>
<name>A0AAV8ZK33_9CUCU</name>
<protein>
    <recommendedName>
        <fullName evidence="3">4-nitrophenylphosphatase</fullName>
    </recommendedName>
</protein>
<dbReference type="InterPro" id="IPR023214">
    <property type="entry name" value="HAD_sf"/>
</dbReference>
<sequence length="254" mass="28215">MKNLAEVPTSEQLEFLNSFDHALCDLDGVLWIHYRPLSGAAACINSLKQRGKQVHYVSNNSTVPIELVKDRMKDIGLDTDINDIIELYVIGLGTIKDTLKKAGFLIADGPQQIQESISSVVDNINDNENIGGVLLELDININFIKLQKAVTYLKRKDCIFIASAADAQLPNGQNGYLIDLTGREPHQIAKPSLNYNEFIVERFKITDPVRVLFIGDSVKEDLNFATKCGYQKLLVLSGITKKGTVIQLGISRRI</sequence>
<dbReference type="PANTHER" id="PTHR19288:SF4">
    <property type="entry name" value="RE04130P-RELATED"/>
    <property type="match status" value="1"/>
</dbReference>
<comment type="caution">
    <text evidence="1">The sequence shown here is derived from an EMBL/GenBank/DDBJ whole genome shotgun (WGS) entry which is preliminary data.</text>
</comment>
<dbReference type="Pfam" id="PF13242">
    <property type="entry name" value="Hydrolase_like"/>
    <property type="match status" value="1"/>
</dbReference>
<dbReference type="Proteomes" id="UP001162156">
    <property type="component" value="Unassembled WGS sequence"/>
</dbReference>
<proteinExistence type="predicted"/>
<evidence type="ECO:0000313" key="1">
    <source>
        <dbReference type="EMBL" id="KAJ8964029.1"/>
    </source>
</evidence>
<dbReference type="Gene3D" id="3.40.50.1000">
    <property type="entry name" value="HAD superfamily/HAD-like"/>
    <property type="match status" value="2"/>
</dbReference>
<dbReference type="GO" id="GO:0016791">
    <property type="term" value="F:phosphatase activity"/>
    <property type="evidence" value="ECO:0007669"/>
    <property type="project" value="TreeGrafter"/>
</dbReference>
<reference evidence="1" key="1">
    <citation type="journal article" date="2023" name="Insect Mol. Biol.">
        <title>Genome sequencing provides insights into the evolution of gene families encoding plant cell wall-degrading enzymes in longhorned beetles.</title>
        <authorList>
            <person name="Shin N.R."/>
            <person name="Okamura Y."/>
            <person name="Kirsch R."/>
            <person name="Pauchet Y."/>
        </authorList>
    </citation>
    <scope>NUCLEOTIDE SEQUENCE</scope>
    <source>
        <strain evidence="1">RBIC_L_NR</strain>
    </source>
</reference>
<gene>
    <name evidence="1" type="ORF">NQ314_005169</name>
</gene>
<evidence type="ECO:0000313" key="2">
    <source>
        <dbReference type="Proteomes" id="UP001162156"/>
    </source>
</evidence>
<keyword evidence="2" id="KW-1185">Reference proteome</keyword>
<dbReference type="EMBL" id="JANEYF010001453">
    <property type="protein sequence ID" value="KAJ8964029.1"/>
    <property type="molecule type" value="Genomic_DNA"/>
</dbReference>
<dbReference type="InterPro" id="IPR036412">
    <property type="entry name" value="HAD-like_sf"/>
</dbReference>
<dbReference type="PANTHER" id="PTHR19288">
    <property type="entry name" value="4-NITROPHENYLPHOSPHATASE-RELATED"/>
    <property type="match status" value="1"/>
</dbReference>
<dbReference type="AlphaFoldDB" id="A0AAV8ZK33"/>
<organism evidence="1 2">
    <name type="scientific">Rhamnusium bicolor</name>
    <dbReference type="NCBI Taxonomy" id="1586634"/>
    <lineage>
        <taxon>Eukaryota</taxon>
        <taxon>Metazoa</taxon>
        <taxon>Ecdysozoa</taxon>
        <taxon>Arthropoda</taxon>
        <taxon>Hexapoda</taxon>
        <taxon>Insecta</taxon>
        <taxon>Pterygota</taxon>
        <taxon>Neoptera</taxon>
        <taxon>Endopterygota</taxon>
        <taxon>Coleoptera</taxon>
        <taxon>Polyphaga</taxon>
        <taxon>Cucujiformia</taxon>
        <taxon>Chrysomeloidea</taxon>
        <taxon>Cerambycidae</taxon>
        <taxon>Lepturinae</taxon>
        <taxon>Rhagiini</taxon>
        <taxon>Rhamnusium</taxon>
    </lineage>
</organism>
<evidence type="ECO:0008006" key="3">
    <source>
        <dbReference type="Google" id="ProtNLM"/>
    </source>
</evidence>
<dbReference type="InterPro" id="IPR006357">
    <property type="entry name" value="HAD-SF_hydro_IIA"/>
</dbReference>
<accession>A0AAV8ZK33</accession>
<dbReference type="GO" id="GO:0005737">
    <property type="term" value="C:cytoplasm"/>
    <property type="evidence" value="ECO:0007669"/>
    <property type="project" value="TreeGrafter"/>
</dbReference>